<protein>
    <submittedName>
        <fullName evidence="2">Uncharacterized protein</fullName>
    </submittedName>
</protein>
<gene>
    <name evidence="2" type="ORF">L596_024283</name>
</gene>
<keyword evidence="3" id="KW-1185">Reference proteome</keyword>
<name>A0A4U5MGJ5_STECR</name>
<organism evidence="2 3">
    <name type="scientific">Steinernema carpocapsae</name>
    <name type="common">Entomopathogenic nematode</name>
    <dbReference type="NCBI Taxonomy" id="34508"/>
    <lineage>
        <taxon>Eukaryota</taxon>
        <taxon>Metazoa</taxon>
        <taxon>Ecdysozoa</taxon>
        <taxon>Nematoda</taxon>
        <taxon>Chromadorea</taxon>
        <taxon>Rhabditida</taxon>
        <taxon>Tylenchina</taxon>
        <taxon>Panagrolaimomorpha</taxon>
        <taxon>Strongyloidoidea</taxon>
        <taxon>Steinernematidae</taxon>
        <taxon>Steinernema</taxon>
    </lineage>
</organism>
<evidence type="ECO:0000313" key="2">
    <source>
        <dbReference type="EMBL" id="TKR68282.1"/>
    </source>
</evidence>
<sequence length="94" mass="10741">MLFFSFGAQLTFAAANPRSTWVFNISRRIPCHPKSNLRDRNPTVNYATSPHDPQKPKITEIDPRVNRWKHKQRLGREADTVGVRDPLEVGNSGE</sequence>
<feature type="region of interest" description="Disordered" evidence="1">
    <location>
        <begin position="71"/>
        <end position="94"/>
    </location>
</feature>
<comment type="caution">
    <text evidence="2">The sequence shown here is derived from an EMBL/GenBank/DDBJ whole genome shotgun (WGS) entry which is preliminary data.</text>
</comment>
<reference evidence="2 3" key="2">
    <citation type="journal article" date="2019" name="G3 (Bethesda)">
        <title>Hybrid Assembly of the Genome of the Entomopathogenic Nematode Steinernema carpocapsae Identifies the X-Chromosome.</title>
        <authorList>
            <person name="Serra L."/>
            <person name="Macchietto M."/>
            <person name="Macias-Munoz A."/>
            <person name="McGill C.J."/>
            <person name="Rodriguez I.M."/>
            <person name="Rodriguez B."/>
            <person name="Murad R."/>
            <person name="Mortazavi A."/>
        </authorList>
    </citation>
    <scope>NUCLEOTIDE SEQUENCE [LARGE SCALE GENOMIC DNA]</scope>
    <source>
        <strain evidence="2 3">ALL</strain>
    </source>
</reference>
<proteinExistence type="predicted"/>
<dbReference type="EMBL" id="AZBU02000008">
    <property type="protein sequence ID" value="TKR68282.1"/>
    <property type="molecule type" value="Genomic_DNA"/>
</dbReference>
<dbReference type="AlphaFoldDB" id="A0A4U5MGJ5"/>
<evidence type="ECO:0000313" key="3">
    <source>
        <dbReference type="Proteomes" id="UP000298663"/>
    </source>
</evidence>
<dbReference type="Proteomes" id="UP000298663">
    <property type="component" value="Unassembled WGS sequence"/>
</dbReference>
<evidence type="ECO:0000256" key="1">
    <source>
        <dbReference type="SAM" id="MobiDB-lite"/>
    </source>
</evidence>
<accession>A0A4U5MGJ5</accession>
<reference evidence="2 3" key="1">
    <citation type="journal article" date="2015" name="Genome Biol.">
        <title>Comparative genomics of Steinernema reveals deeply conserved gene regulatory networks.</title>
        <authorList>
            <person name="Dillman A.R."/>
            <person name="Macchietto M."/>
            <person name="Porter C.F."/>
            <person name="Rogers A."/>
            <person name="Williams B."/>
            <person name="Antoshechkin I."/>
            <person name="Lee M.M."/>
            <person name="Goodwin Z."/>
            <person name="Lu X."/>
            <person name="Lewis E.E."/>
            <person name="Goodrich-Blair H."/>
            <person name="Stock S.P."/>
            <person name="Adams B.J."/>
            <person name="Sternberg P.W."/>
            <person name="Mortazavi A."/>
        </authorList>
    </citation>
    <scope>NUCLEOTIDE SEQUENCE [LARGE SCALE GENOMIC DNA]</scope>
    <source>
        <strain evidence="2 3">ALL</strain>
    </source>
</reference>
<feature type="region of interest" description="Disordered" evidence="1">
    <location>
        <begin position="34"/>
        <end position="58"/>
    </location>
</feature>